<protein>
    <recommendedName>
        <fullName evidence="3">Late control protein D</fullName>
    </recommendedName>
</protein>
<dbReference type="Gene3D" id="3.55.50.10">
    <property type="entry name" value="Baseplate protein-like domains"/>
    <property type="match status" value="1"/>
</dbReference>
<dbReference type="EMBL" id="CP017253">
    <property type="protein sequence ID" value="AOR22463.1"/>
    <property type="molecule type" value="Genomic_DNA"/>
</dbReference>
<reference evidence="2" key="1">
    <citation type="submission" date="2016-09" db="EMBL/GenBank/DDBJ databases">
        <title>Genomics of Clostridium taeniosporum, an organism which forms endospores with ribbon-like appendages.</title>
        <authorList>
            <person name="Walker J.R."/>
        </authorList>
    </citation>
    <scope>NUCLEOTIDE SEQUENCE [LARGE SCALE GENOMIC DNA]</scope>
    <source>
        <strain evidence="2">1/k</strain>
    </source>
</reference>
<dbReference type="KEGG" id="ctae:BGI42_01390"/>
<dbReference type="STRING" id="394958.BGI42_01390"/>
<gene>
    <name evidence="1" type="ORF">BGI42_01390</name>
</gene>
<keyword evidence="2" id="KW-1185">Reference proteome</keyword>
<dbReference type="SUPFAM" id="SSF69279">
    <property type="entry name" value="Phage tail proteins"/>
    <property type="match status" value="1"/>
</dbReference>
<evidence type="ECO:0000313" key="2">
    <source>
        <dbReference type="Proteomes" id="UP000094652"/>
    </source>
</evidence>
<evidence type="ECO:0000313" key="1">
    <source>
        <dbReference type="EMBL" id="AOR22463.1"/>
    </source>
</evidence>
<dbReference type="Proteomes" id="UP000094652">
    <property type="component" value="Chromosome"/>
</dbReference>
<dbReference type="RefSeq" id="WP_069678624.1">
    <property type="nucleotide sequence ID" value="NZ_CP017253.2"/>
</dbReference>
<dbReference type="AlphaFoldDB" id="A0A1D7XGH6"/>
<evidence type="ECO:0008006" key="3">
    <source>
        <dbReference type="Google" id="ProtNLM"/>
    </source>
</evidence>
<accession>A0A1D7XGH6</accession>
<sequence>MIMNYENIQVELPYEILQIEDLNFKAEINEHHTFNIKALIDENNVDKYLNEDTENKQIKIIINNSTIYVGKIIELKISCINHLSYLNIKSISYSYNLDIKRNNHAFTNLKSTYENVINETLSKYKNYIFKDNITEGKSIDNLIVQYEETDFEFLKRLASHFKSVLVVDSGSDVIRFHFGVETISNKYVLENSFNEIEKKFDFFNTMQSVTKDCLYEQDFIGWKLDNKEYFPLGTEFTYYGQKVCVYKVEMKIKKGEIIYTYELKFLKGIITECKINHKLKGVSLEGIVKNVKNNEMQIYFCINDNYKDDASNKWFDYCRETSNFYVMPMVGSKVHITFFTGDERKVNVTNAIRSAESNAKYYNKISNPRNKSYSTENGQELLMSPDMIQIAQDDGKSIQVTLSSNGSVSISGNNINLSASKKAEVGSKAPFDAKKNPVKPRSISISAKNCVTITRSVGSSVNPSEVIQLKEENNIKGIVKLGR</sequence>
<name>A0A1D7XGH6_9CLOT</name>
<organism evidence="1 2">
    <name type="scientific">Clostridium taeniosporum</name>
    <dbReference type="NCBI Taxonomy" id="394958"/>
    <lineage>
        <taxon>Bacteria</taxon>
        <taxon>Bacillati</taxon>
        <taxon>Bacillota</taxon>
        <taxon>Clostridia</taxon>
        <taxon>Eubacteriales</taxon>
        <taxon>Clostridiaceae</taxon>
        <taxon>Clostridium</taxon>
    </lineage>
</organism>
<proteinExistence type="predicted"/>
<dbReference type="OrthoDB" id="1907165at2"/>